<accession>A0ABN7WKJ6</accession>
<proteinExistence type="predicted"/>
<name>A0ABN7WKJ6_GIGMA</name>
<dbReference type="Proteomes" id="UP000789901">
    <property type="component" value="Unassembled WGS sequence"/>
</dbReference>
<organism evidence="1 2">
    <name type="scientific">Gigaspora margarita</name>
    <dbReference type="NCBI Taxonomy" id="4874"/>
    <lineage>
        <taxon>Eukaryota</taxon>
        <taxon>Fungi</taxon>
        <taxon>Fungi incertae sedis</taxon>
        <taxon>Mucoromycota</taxon>
        <taxon>Glomeromycotina</taxon>
        <taxon>Glomeromycetes</taxon>
        <taxon>Diversisporales</taxon>
        <taxon>Gigasporaceae</taxon>
        <taxon>Gigaspora</taxon>
    </lineage>
</organism>
<evidence type="ECO:0000313" key="1">
    <source>
        <dbReference type="EMBL" id="CAG8834201.1"/>
    </source>
</evidence>
<comment type="caution">
    <text evidence="1">The sequence shown here is derived from an EMBL/GenBank/DDBJ whole genome shotgun (WGS) entry which is preliminary data.</text>
</comment>
<sequence length="99" mass="11380">AKLQLGIINSQNTDKRWFEACFKAYLASEKAHKQELEQETLMILDLKPDSNSIENNIINKKTIKLQKQKPNSYSYALIQTNGKFAKEIVRHTTNLIAES</sequence>
<reference evidence="1 2" key="1">
    <citation type="submission" date="2021-06" db="EMBL/GenBank/DDBJ databases">
        <authorList>
            <person name="Kallberg Y."/>
            <person name="Tangrot J."/>
            <person name="Rosling A."/>
        </authorList>
    </citation>
    <scope>NUCLEOTIDE SEQUENCE [LARGE SCALE GENOMIC DNA]</scope>
    <source>
        <strain evidence="1 2">120-4 pot B 10/14</strain>
    </source>
</reference>
<evidence type="ECO:0000313" key="2">
    <source>
        <dbReference type="Proteomes" id="UP000789901"/>
    </source>
</evidence>
<keyword evidence="2" id="KW-1185">Reference proteome</keyword>
<dbReference type="EMBL" id="CAJVQB010048857">
    <property type="protein sequence ID" value="CAG8834201.1"/>
    <property type="molecule type" value="Genomic_DNA"/>
</dbReference>
<gene>
    <name evidence="1" type="ORF">GMARGA_LOCUS31932</name>
</gene>
<protein>
    <submittedName>
        <fullName evidence="1">46338_t:CDS:1</fullName>
    </submittedName>
</protein>
<feature type="non-terminal residue" evidence="1">
    <location>
        <position position="1"/>
    </location>
</feature>